<dbReference type="PANTHER" id="PTHR35170:SF1">
    <property type="entry name" value="PROTEIN DD3-3"/>
    <property type="match status" value="1"/>
</dbReference>
<name>A0AAV4BTX4_9GAST</name>
<sequence>MGDADITILCRVVTRGLLDLGRSLVVLVVLYLVCRWVPTIVKSLTTFVTGTPASMTPIACPRSSALRRSMVETSSAPMVSIRPQSVALYSLCGAMRPQTEVMGKSEIITTGGNDSVQAKKKNLDVLSSSYYFEQNSSDFAPWDTNSSHRSHPRKLSAGSKIDLAEKFGFPTEKNAKARGFIVKNNPVVKLFDGVDLDLRLAVNTAQFGRVFEDSSHIFAMRPVPEDLEIKAGAAIRNLNVRGKRGKIVQVFPAVEYDFVPNVLKEILCTYSQFREEVSELDDAGTSFDLPPRKISS</sequence>
<evidence type="ECO:0000313" key="1">
    <source>
        <dbReference type="EMBL" id="GFO22638.1"/>
    </source>
</evidence>
<evidence type="ECO:0000313" key="2">
    <source>
        <dbReference type="Proteomes" id="UP000735302"/>
    </source>
</evidence>
<comment type="caution">
    <text evidence="1">The sequence shown here is derived from an EMBL/GenBank/DDBJ whole genome shotgun (WGS) entry which is preliminary data.</text>
</comment>
<protein>
    <submittedName>
        <fullName evidence="1">Protein dd3-3-like</fullName>
    </submittedName>
</protein>
<dbReference type="InterPro" id="IPR053320">
    <property type="entry name" value="Protein_DD3-3_O-glyco"/>
</dbReference>
<dbReference type="EMBL" id="BLXT01005430">
    <property type="protein sequence ID" value="GFO22638.1"/>
    <property type="molecule type" value="Genomic_DNA"/>
</dbReference>
<reference evidence="1 2" key="1">
    <citation type="journal article" date="2021" name="Elife">
        <title>Chloroplast acquisition without the gene transfer in kleptoplastic sea slugs, Plakobranchus ocellatus.</title>
        <authorList>
            <person name="Maeda T."/>
            <person name="Takahashi S."/>
            <person name="Yoshida T."/>
            <person name="Shimamura S."/>
            <person name="Takaki Y."/>
            <person name="Nagai Y."/>
            <person name="Toyoda A."/>
            <person name="Suzuki Y."/>
            <person name="Arimoto A."/>
            <person name="Ishii H."/>
            <person name="Satoh N."/>
            <person name="Nishiyama T."/>
            <person name="Hasebe M."/>
            <person name="Maruyama T."/>
            <person name="Minagawa J."/>
            <person name="Obokata J."/>
            <person name="Shigenobu S."/>
        </authorList>
    </citation>
    <scope>NUCLEOTIDE SEQUENCE [LARGE SCALE GENOMIC DNA]</scope>
</reference>
<gene>
    <name evidence="1" type="ORF">PoB_004914300</name>
</gene>
<dbReference type="PANTHER" id="PTHR35170">
    <property type="entry name" value="PROTEIN DD3-3"/>
    <property type="match status" value="1"/>
</dbReference>
<proteinExistence type="predicted"/>
<dbReference type="Proteomes" id="UP000735302">
    <property type="component" value="Unassembled WGS sequence"/>
</dbReference>
<dbReference type="AlphaFoldDB" id="A0AAV4BTX4"/>
<accession>A0AAV4BTX4</accession>
<keyword evidence="2" id="KW-1185">Reference proteome</keyword>
<organism evidence="1 2">
    <name type="scientific">Plakobranchus ocellatus</name>
    <dbReference type="NCBI Taxonomy" id="259542"/>
    <lineage>
        <taxon>Eukaryota</taxon>
        <taxon>Metazoa</taxon>
        <taxon>Spiralia</taxon>
        <taxon>Lophotrochozoa</taxon>
        <taxon>Mollusca</taxon>
        <taxon>Gastropoda</taxon>
        <taxon>Heterobranchia</taxon>
        <taxon>Euthyneura</taxon>
        <taxon>Panpulmonata</taxon>
        <taxon>Sacoglossa</taxon>
        <taxon>Placobranchoidea</taxon>
        <taxon>Plakobranchidae</taxon>
        <taxon>Plakobranchus</taxon>
    </lineage>
</organism>